<dbReference type="GO" id="GO:0055085">
    <property type="term" value="P:transmembrane transport"/>
    <property type="evidence" value="ECO:0007669"/>
    <property type="project" value="InterPro"/>
</dbReference>
<comment type="subcellular location">
    <subcellularLocation>
        <location evidence="1">Cell membrane</location>
        <topology evidence="1">Multi-pass membrane protein</topology>
    </subcellularLocation>
</comment>
<dbReference type="eggNOG" id="COG0679">
    <property type="taxonomic scope" value="Bacteria"/>
</dbReference>
<dbReference type="PANTHER" id="PTHR36838">
    <property type="entry name" value="AUXIN EFFLUX CARRIER FAMILY PROTEIN"/>
    <property type="match status" value="1"/>
</dbReference>
<gene>
    <name evidence="9" type="ORF">PM02_07655</name>
</gene>
<dbReference type="Gene3D" id="1.20.1530.20">
    <property type="match status" value="1"/>
</dbReference>
<dbReference type="Pfam" id="PF03547">
    <property type="entry name" value="Mem_trans"/>
    <property type="match status" value="2"/>
</dbReference>
<dbReference type="STRING" id="83219.PM02_07655"/>
<dbReference type="InterPro" id="IPR038770">
    <property type="entry name" value="Na+/solute_symporter_sf"/>
</dbReference>
<comment type="similarity">
    <text evidence="2">Belongs to the auxin efflux carrier (TC 2.A.69) family.</text>
</comment>
<protein>
    <submittedName>
        <fullName evidence="9">Transporter</fullName>
    </submittedName>
</protein>
<keyword evidence="6 8" id="KW-1133">Transmembrane helix</keyword>
<sequence>MNLTLTVLEIVAPVFLLAGIGFVWVKMGFEYRIQFVTQMAMTLAVPCLIFVSLMNTKIDPAALTALSLASVVAYAAVSVAAVALVFVLGLNRRTFTAPLIFGNTGNLGLPLALFAFGETGLSYAVVVFAIMAIWSFTFGIWLVAGAGSFGKVLREPLVGATLLGALFLWQGWQTPVFLTNTLTLVGQMAIPLMLITLGVAVARLSPAGMGQAIVLSLVKLVLCAGIAWIAGRWFGLDKTAFGVLVLQVATPVAVTSYLLAEKYGADSQAVAGLVVASTLMSIGALPLLLALLL</sequence>
<keyword evidence="3" id="KW-0813">Transport</keyword>
<feature type="transmembrane region" description="Helical" evidence="8">
    <location>
        <begin position="61"/>
        <end position="88"/>
    </location>
</feature>
<dbReference type="Proteomes" id="UP000027337">
    <property type="component" value="Unassembled WGS sequence"/>
</dbReference>
<dbReference type="GO" id="GO:0005886">
    <property type="term" value="C:plasma membrane"/>
    <property type="evidence" value="ECO:0007669"/>
    <property type="project" value="UniProtKB-SubCell"/>
</dbReference>
<evidence type="ECO:0000313" key="9">
    <source>
        <dbReference type="EMBL" id="KAJ03688.1"/>
    </source>
</evidence>
<organism evidence="9 10">
    <name type="scientific">Sulfitobacter mediterraneus</name>
    <dbReference type="NCBI Taxonomy" id="83219"/>
    <lineage>
        <taxon>Bacteria</taxon>
        <taxon>Pseudomonadati</taxon>
        <taxon>Pseudomonadota</taxon>
        <taxon>Alphaproteobacteria</taxon>
        <taxon>Rhodobacterales</taxon>
        <taxon>Roseobacteraceae</taxon>
        <taxon>Sulfitobacter</taxon>
    </lineage>
</organism>
<feature type="transmembrane region" description="Helical" evidence="8">
    <location>
        <begin position="6"/>
        <end position="25"/>
    </location>
</feature>
<feature type="transmembrane region" description="Helical" evidence="8">
    <location>
        <begin position="240"/>
        <end position="260"/>
    </location>
</feature>
<feature type="transmembrane region" description="Helical" evidence="8">
    <location>
        <begin position="156"/>
        <end position="172"/>
    </location>
</feature>
<feature type="transmembrane region" description="Helical" evidence="8">
    <location>
        <begin position="95"/>
        <end position="117"/>
    </location>
</feature>
<evidence type="ECO:0000256" key="8">
    <source>
        <dbReference type="SAM" id="Phobius"/>
    </source>
</evidence>
<feature type="transmembrane region" description="Helical" evidence="8">
    <location>
        <begin position="212"/>
        <end position="234"/>
    </location>
</feature>
<evidence type="ECO:0000256" key="2">
    <source>
        <dbReference type="ARBA" id="ARBA00010145"/>
    </source>
</evidence>
<evidence type="ECO:0000256" key="1">
    <source>
        <dbReference type="ARBA" id="ARBA00004651"/>
    </source>
</evidence>
<evidence type="ECO:0000256" key="5">
    <source>
        <dbReference type="ARBA" id="ARBA00022692"/>
    </source>
</evidence>
<dbReference type="EMBL" id="JEMU01000005">
    <property type="protein sequence ID" value="KAJ03688.1"/>
    <property type="molecule type" value="Genomic_DNA"/>
</dbReference>
<feature type="transmembrane region" description="Helical" evidence="8">
    <location>
        <begin position="37"/>
        <end position="55"/>
    </location>
</feature>
<dbReference type="RefSeq" id="WP_037906928.1">
    <property type="nucleotide sequence ID" value="NZ_CANMAK010000003.1"/>
</dbReference>
<feature type="transmembrane region" description="Helical" evidence="8">
    <location>
        <begin position="272"/>
        <end position="292"/>
    </location>
</feature>
<comment type="caution">
    <text evidence="9">The sequence shown here is derived from an EMBL/GenBank/DDBJ whole genome shotgun (WGS) entry which is preliminary data.</text>
</comment>
<reference evidence="9 10" key="1">
    <citation type="journal article" date="2014" name="Genome Announc.">
        <title>Draft Genome Sequences of Two Isolates of the Roseobacter Group, Sulfitobacter sp. Strains 3SOLIMAR09 and 1FIGIMAR09, from Harbors of Mallorca Island (Mediterranean Sea).</title>
        <authorList>
            <person name="Mas-Llado M."/>
            <person name="Pina-Villalonga J.M."/>
            <person name="Brunet-Galmes I."/>
            <person name="Nogales B."/>
            <person name="Bosch R."/>
        </authorList>
    </citation>
    <scope>NUCLEOTIDE SEQUENCE [LARGE SCALE GENOMIC DNA]</scope>
    <source>
        <strain evidence="9 10">1FIGIMAR09</strain>
    </source>
</reference>
<feature type="transmembrane region" description="Helical" evidence="8">
    <location>
        <begin position="184"/>
        <end position="205"/>
    </location>
</feature>
<evidence type="ECO:0000313" key="10">
    <source>
        <dbReference type="Proteomes" id="UP000027337"/>
    </source>
</evidence>
<accession>A0A061SVC3</accession>
<evidence type="ECO:0000256" key="6">
    <source>
        <dbReference type="ARBA" id="ARBA00022989"/>
    </source>
</evidence>
<evidence type="ECO:0000256" key="7">
    <source>
        <dbReference type="ARBA" id="ARBA00023136"/>
    </source>
</evidence>
<dbReference type="InterPro" id="IPR004776">
    <property type="entry name" value="Mem_transp_PIN-like"/>
</dbReference>
<dbReference type="AlphaFoldDB" id="A0A061SVC3"/>
<keyword evidence="5 8" id="KW-0812">Transmembrane</keyword>
<name>A0A061SVC3_9RHOB</name>
<keyword evidence="4" id="KW-1003">Cell membrane</keyword>
<dbReference type="GeneID" id="72439735"/>
<evidence type="ECO:0000256" key="4">
    <source>
        <dbReference type="ARBA" id="ARBA00022475"/>
    </source>
</evidence>
<keyword evidence="7 8" id="KW-0472">Membrane</keyword>
<keyword evidence="10" id="KW-1185">Reference proteome</keyword>
<dbReference type="PANTHER" id="PTHR36838:SF1">
    <property type="entry name" value="SLR1864 PROTEIN"/>
    <property type="match status" value="1"/>
</dbReference>
<evidence type="ECO:0000256" key="3">
    <source>
        <dbReference type="ARBA" id="ARBA00022448"/>
    </source>
</evidence>
<feature type="transmembrane region" description="Helical" evidence="8">
    <location>
        <begin position="123"/>
        <end position="144"/>
    </location>
</feature>
<proteinExistence type="inferred from homology"/>